<evidence type="ECO:0000256" key="6">
    <source>
        <dbReference type="ARBA" id="ARBA00023002"/>
    </source>
</evidence>
<dbReference type="PROSITE" id="PS51819">
    <property type="entry name" value="VOC"/>
    <property type="match status" value="2"/>
</dbReference>
<feature type="domain" description="VOC" evidence="9">
    <location>
        <begin position="5"/>
        <end position="119"/>
    </location>
</feature>
<evidence type="ECO:0000256" key="8">
    <source>
        <dbReference type="RuleBase" id="RU000683"/>
    </source>
</evidence>
<accession>A0ABW3VTP4</accession>
<evidence type="ECO:0000256" key="4">
    <source>
        <dbReference type="ARBA" id="ARBA00022797"/>
    </source>
</evidence>
<dbReference type="RefSeq" id="WP_379653401.1">
    <property type="nucleotide sequence ID" value="NZ_JBHTMB010000331.1"/>
</dbReference>
<dbReference type="InterPro" id="IPR037523">
    <property type="entry name" value="VOC_core"/>
</dbReference>
<evidence type="ECO:0000256" key="5">
    <source>
        <dbReference type="ARBA" id="ARBA00022964"/>
    </source>
</evidence>
<keyword evidence="5 8" id="KW-0223">Dioxygenase</keyword>
<dbReference type="Proteomes" id="UP001597182">
    <property type="component" value="Unassembled WGS sequence"/>
</dbReference>
<organism evidence="10 11">
    <name type="scientific">Pseudonocardia benzenivorans</name>
    <dbReference type="NCBI Taxonomy" id="228005"/>
    <lineage>
        <taxon>Bacteria</taxon>
        <taxon>Bacillati</taxon>
        <taxon>Actinomycetota</taxon>
        <taxon>Actinomycetes</taxon>
        <taxon>Pseudonocardiales</taxon>
        <taxon>Pseudonocardiaceae</taxon>
        <taxon>Pseudonocardia</taxon>
    </lineage>
</organism>
<dbReference type="PROSITE" id="PS00082">
    <property type="entry name" value="EXTRADIOL_DIOXYGENAS"/>
    <property type="match status" value="1"/>
</dbReference>
<dbReference type="Pfam" id="PF22632">
    <property type="entry name" value="BphC_D1"/>
    <property type="match status" value="1"/>
</dbReference>
<dbReference type="Gene3D" id="3.10.180.10">
    <property type="entry name" value="2,3-Dihydroxybiphenyl 1,2-Dioxygenase, domain 1"/>
    <property type="match status" value="2"/>
</dbReference>
<dbReference type="SUPFAM" id="SSF54593">
    <property type="entry name" value="Glyoxalase/Bleomycin resistance protein/Dihydroxybiphenyl dioxygenase"/>
    <property type="match status" value="1"/>
</dbReference>
<dbReference type="InterPro" id="IPR004360">
    <property type="entry name" value="Glyas_Fos-R_dOase_dom"/>
</dbReference>
<dbReference type="InterPro" id="IPR000486">
    <property type="entry name" value="Xdiol_ring_cleave_dOase_1/2"/>
</dbReference>
<comment type="similarity">
    <text evidence="2 8">Belongs to the extradiol ring-cleavage dioxygenase family.</text>
</comment>
<name>A0ABW3VTP4_9PSEU</name>
<gene>
    <name evidence="10" type="ORF">ACFQ34_32700</name>
</gene>
<keyword evidence="6 8" id="KW-0560">Oxidoreductase</keyword>
<evidence type="ECO:0000313" key="11">
    <source>
        <dbReference type="Proteomes" id="UP001597182"/>
    </source>
</evidence>
<evidence type="ECO:0000313" key="10">
    <source>
        <dbReference type="EMBL" id="MFD1238063.1"/>
    </source>
</evidence>
<feature type="domain" description="VOC" evidence="9">
    <location>
        <begin position="141"/>
        <end position="259"/>
    </location>
</feature>
<keyword evidence="4 8" id="KW-0058">Aromatic hydrocarbons catabolism</keyword>
<comment type="caution">
    <text evidence="10">The sequence shown here is derived from an EMBL/GenBank/DDBJ whole genome shotgun (WGS) entry which is preliminary data.</text>
</comment>
<dbReference type="EMBL" id="JBHTMB010000331">
    <property type="protein sequence ID" value="MFD1238063.1"/>
    <property type="molecule type" value="Genomic_DNA"/>
</dbReference>
<evidence type="ECO:0000256" key="2">
    <source>
        <dbReference type="ARBA" id="ARBA00008784"/>
    </source>
</evidence>
<dbReference type="CDD" id="cd07252">
    <property type="entry name" value="BphC1-RGP6_N_like"/>
    <property type="match status" value="1"/>
</dbReference>
<evidence type="ECO:0000256" key="7">
    <source>
        <dbReference type="ARBA" id="ARBA00023004"/>
    </source>
</evidence>
<proteinExistence type="inferred from homology"/>
<keyword evidence="11" id="KW-1185">Reference proteome</keyword>
<comment type="cofactor">
    <cofactor evidence="1 8">
        <name>Fe(2+)</name>
        <dbReference type="ChEBI" id="CHEBI:29033"/>
    </cofactor>
</comment>
<keyword evidence="7 8" id="KW-0408">Iron</keyword>
<protein>
    <submittedName>
        <fullName evidence="10">VOC family protein</fullName>
    </submittedName>
</protein>
<sequence length="285" mass="31171">MRPIELAHVVIDSRDPAQWAEFATDVLGAMPVPGPADSIRLRLDERSARVVVVPAEADNYRAAGWLAASEAVFAGLRERLTDAGVTVRPGTDEEKELRRVLHLFSFDDPAGNVHEVVCGPVAEAPPFVSPQGTHFATGADGMGHVVLPSHDRLDAVTAFWTDVMGLTRANSRTFPNGARGSFFSCNDRQHSMAITELDCPRGCLHIALEVTSLDDVGRTLDRATERKLVRRALGKHLNDNMVSFYMETPGGFQLEYGYSDGVPTWQPGTYFEDSGGSYWGHAFLD</sequence>
<evidence type="ECO:0000259" key="9">
    <source>
        <dbReference type="PROSITE" id="PS51819"/>
    </source>
</evidence>
<evidence type="ECO:0000256" key="3">
    <source>
        <dbReference type="ARBA" id="ARBA00022723"/>
    </source>
</evidence>
<evidence type="ECO:0000256" key="1">
    <source>
        <dbReference type="ARBA" id="ARBA00001954"/>
    </source>
</evidence>
<dbReference type="Pfam" id="PF00903">
    <property type="entry name" value="Glyoxalase"/>
    <property type="match status" value="1"/>
</dbReference>
<dbReference type="InterPro" id="IPR029068">
    <property type="entry name" value="Glyas_Bleomycin-R_OHBP_Dase"/>
</dbReference>
<reference evidence="11" key="1">
    <citation type="journal article" date="2019" name="Int. J. Syst. Evol. Microbiol.">
        <title>The Global Catalogue of Microorganisms (GCM) 10K type strain sequencing project: providing services to taxonomists for standard genome sequencing and annotation.</title>
        <authorList>
            <consortium name="The Broad Institute Genomics Platform"/>
            <consortium name="The Broad Institute Genome Sequencing Center for Infectious Disease"/>
            <person name="Wu L."/>
            <person name="Ma J."/>
        </authorList>
    </citation>
    <scope>NUCLEOTIDE SEQUENCE [LARGE SCALE GENOMIC DNA]</scope>
    <source>
        <strain evidence="11">CCUG 49018</strain>
    </source>
</reference>
<keyword evidence="3" id="KW-0479">Metal-binding</keyword>